<protein>
    <recommendedName>
        <fullName evidence="3">SGNH hydrolase-type esterase domain-containing protein</fullName>
    </recommendedName>
</protein>
<name>A0A844YGH8_9SPHN</name>
<keyword evidence="2" id="KW-1185">Reference proteome</keyword>
<evidence type="ECO:0000313" key="1">
    <source>
        <dbReference type="EMBL" id="MXO62158.1"/>
    </source>
</evidence>
<dbReference type="EMBL" id="WTYN01000001">
    <property type="protein sequence ID" value="MXO62158.1"/>
    <property type="molecule type" value="Genomic_DNA"/>
</dbReference>
<comment type="caution">
    <text evidence="1">The sequence shown here is derived from an EMBL/GenBank/DDBJ whole genome shotgun (WGS) entry which is preliminary data.</text>
</comment>
<dbReference type="AlphaFoldDB" id="A0A844YGH8"/>
<proteinExistence type="predicted"/>
<dbReference type="Proteomes" id="UP000445582">
    <property type="component" value="Unassembled WGS sequence"/>
</dbReference>
<sequence>MLALIAGEVAARLAGVGDFPLYLADEEVGYIPAPSQQGAFLGRNSWAFNEHSMGVSESYAPQPEDIMLVGDSLVLGGNIIDQPDKLGPRLEAATNCDVWPLSAGSWGLRNELAALRRDPSLSIPQTLVLVLNSADFAAPSRWRSELTHPRSKPVSVLAYAIRKRFFSPGEPAPPQQDPRWRAELDGFLQAYPGRVIAVAYPALDELDRSSSPIPALPARIAVIDPRTSPGWDPADYADSIHPTASANAELAAMIASATGQCAA</sequence>
<gene>
    <name evidence="1" type="ORF">GRI48_03945</name>
</gene>
<evidence type="ECO:0008006" key="3">
    <source>
        <dbReference type="Google" id="ProtNLM"/>
    </source>
</evidence>
<reference evidence="1 2" key="1">
    <citation type="submission" date="2019-12" db="EMBL/GenBank/DDBJ databases">
        <title>Genomic-based taxomic classification of the family Erythrobacteraceae.</title>
        <authorList>
            <person name="Xu L."/>
        </authorList>
    </citation>
    <scope>NUCLEOTIDE SEQUENCE [LARGE SCALE GENOMIC DNA]</scope>
    <source>
        <strain evidence="1 2">MCCC 1A09965</strain>
    </source>
</reference>
<accession>A0A844YGH8</accession>
<organism evidence="1 2">
    <name type="scientific">Qipengyuania oceanensis</name>
    <dbReference type="NCBI Taxonomy" id="1463597"/>
    <lineage>
        <taxon>Bacteria</taxon>
        <taxon>Pseudomonadati</taxon>
        <taxon>Pseudomonadota</taxon>
        <taxon>Alphaproteobacteria</taxon>
        <taxon>Sphingomonadales</taxon>
        <taxon>Erythrobacteraceae</taxon>
        <taxon>Qipengyuania</taxon>
    </lineage>
</organism>
<evidence type="ECO:0000313" key="2">
    <source>
        <dbReference type="Proteomes" id="UP000445582"/>
    </source>
</evidence>
<dbReference type="SUPFAM" id="SSF52266">
    <property type="entry name" value="SGNH hydrolase"/>
    <property type="match status" value="1"/>
</dbReference>